<dbReference type="PROSITE" id="PS51257">
    <property type="entry name" value="PROKAR_LIPOPROTEIN"/>
    <property type="match status" value="1"/>
</dbReference>
<dbReference type="SUPFAM" id="SSF51004">
    <property type="entry name" value="C-terminal (heme d1) domain of cytochrome cd1-nitrite reductase"/>
    <property type="match status" value="1"/>
</dbReference>
<dbReference type="Proteomes" id="UP001184853">
    <property type="component" value="Unassembled WGS sequence"/>
</dbReference>
<dbReference type="InterPro" id="IPR015943">
    <property type="entry name" value="WD40/YVTN_repeat-like_dom_sf"/>
</dbReference>
<evidence type="ECO:0000313" key="3">
    <source>
        <dbReference type="Proteomes" id="UP001184853"/>
    </source>
</evidence>
<evidence type="ECO:0000313" key="2">
    <source>
        <dbReference type="EMBL" id="MDR6404776.1"/>
    </source>
</evidence>
<protein>
    <submittedName>
        <fullName evidence="2">YVTN family beta-propeller protein</fullName>
    </submittedName>
</protein>
<dbReference type="EMBL" id="JAVDQS010000003">
    <property type="protein sequence ID" value="MDR6404776.1"/>
    <property type="molecule type" value="Genomic_DNA"/>
</dbReference>
<keyword evidence="1" id="KW-0732">Signal</keyword>
<reference evidence="2 3" key="1">
    <citation type="submission" date="2023-07" db="EMBL/GenBank/DDBJ databases">
        <title>Sorghum-associated microbial communities from plants grown in Nebraska, USA.</title>
        <authorList>
            <person name="Schachtman D."/>
        </authorList>
    </citation>
    <scope>NUCLEOTIDE SEQUENCE [LARGE SCALE GENOMIC DNA]</scope>
    <source>
        <strain evidence="2 3">DS1709</strain>
    </source>
</reference>
<gene>
    <name evidence="2" type="ORF">J2781_001696</name>
</gene>
<name>A0ABU1LDI4_9FLAO</name>
<dbReference type="PANTHER" id="PTHR47197:SF3">
    <property type="entry name" value="DIHYDRO-HEME D1 DEHYDROGENASE"/>
    <property type="match status" value="1"/>
</dbReference>
<keyword evidence="3" id="KW-1185">Reference proteome</keyword>
<comment type="caution">
    <text evidence="2">The sequence shown here is derived from an EMBL/GenBank/DDBJ whole genome shotgun (WGS) entry which is preliminary data.</text>
</comment>
<dbReference type="InterPro" id="IPR011964">
    <property type="entry name" value="YVTN_b-propeller_repeat"/>
</dbReference>
<dbReference type="PANTHER" id="PTHR47197">
    <property type="entry name" value="PROTEIN NIRF"/>
    <property type="match status" value="1"/>
</dbReference>
<evidence type="ECO:0000256" key="1">
    <source>
        <dbReference type="SAM" id="SignalP"/>
    </source>
</evidence>
<dbReference type="Gene3D" id="2.130.10.10">
    <property type="entry name" value="YVTN repeat-like/Quinoprotein amine dehydrogenase"/>
    <property type="match status" value="2"/>
</dbReference>
<dbReference type="InterPro" id="IPR051200">
    <property type="entry name" value="Host-pathogen_enzymatic-act"/>
</dbReference>
<sequence>MKNYFVKPLKLKLCAVSLLALASCSDSDTPNLPETYEEKIVVANRGSGSISFVDAGNTNESKTLSIPNSEPMYVVYVPQNDKLYVGDRAGKKIHVVNPKNQQVENSINAGNGVFHMWADGQGKELWVTNDIDNTISVINLATNTITNTINVDLKPHDVFLTKDGTTAFVSVFTASSTVDKVYKYSLSSHTKTGEVSVGKEPHLFHLPNTNTLYIPCQSGKLYIVNPDTMSITTEKDYAGAHGIFASPDQSKIFISNITGNQLFSINSTSGDQISMSATSIIPHNITANGNGDKIFVTHSSLENKVSVYNVNPAGVLSNSGSFNAGTNPFGIVYYKRKTN</sequence>
<feature type="signal peptide" evidence="1">
    <location>
        <begin position="1"/>
        <end position="22"/>
    </location>
</feature>
<dbReference type="NCBIfam" id="TIGR02276">
    <property type="entry name" value="beta_rpt_yvtn"/>
    <property type="match status" value="1"/>
</dbReference>
<dbReference type="RefSeq" id="WP_181897995.1">
    <property type="nucleotide sequence ID" value="NZ_JAVDQS010000003.1"/>
</dbReference>
<organism evidence="2 3">
    <name type="scientific">Chryseobacterium geocarposphaerae</name>
    <dbReference type="NCBI Taxonomy" id="1416776"/>
    <lineage>
        <taxon>Bacteria</taxon>
        <taxon>Pseudomonadati</taxon>
        <taxon>Bacteroidota</taxon>
        <taxon>Flavobacteriia</taxon>
        <taxon>Flavobacteriales</taxon>
        <taxon>Weeksellaceae</taxon>
        <taxon>Chryseobacterium group</taxon>
        <taxon>Chryseobacterium</taxon>
    </lineage>
</organism>
<accession>A0ABU1LDI4</accession>
<dbReference type="InterPro" id="IPR011048">
    <property type="entry name" value="Haem_d1_sf"/>
</dbReference>
<proteinExistence type="predicted"/>
<feature type="chain" id="PRO_5045842725" evidence="1">
    <location>
        <begin position="23"/>
        <end position="339"/>
    </location>
</feature>